<dbReference type="AlphaFoldDB" id="A0A427TW12"/>
<dbReference type="SMART" id="SM00860">
    <property type="entry name" value="SMI1_KNR4"/>
    <property type="match status" value="1"/>
</dbReference>
<organism evidence="2 3">
    <name type="scientific">Mesobacillus subterraneus</name>
    <dbReference type="NCBI Taxonomy" id="285983"/>
    <lineage>
        <taxon>Bacteria</taxon>
        <taxon>Bacillati</taxon>
        <taxon>Bacillota</taxon>
        <taxon>Bacilli</taxon>
        <taxon>Bacillales</taxon>
        <taxon>Bacillaceae</taxon>
        <taxon>Mesobacillus</taxon>
    </lineage>
</organism>
<proteinExistence type="predicted"/>
<dbReference type="EMBL" id="RSFW01000006">
    <property type="protein sequence ID" value="RSD28653.1"/>
    <property type="molecule type" value="Genomic_DNA"/>
</dbReference>
<accession>A0A427TW12</accession>
<evidence type="ECO:0000259" key="1">
    <source>
        <dbReference type="SMART" id="SM00860"/>
    </source>
</evidence>
<evidence type="ECO:0000313" key="3">
    <source>
        <dbReference type="Proteomes" id="UP000279911"/>
    </source>
</evidence>
<gene>
    <name evidence="2" type="ORF">EJA10_03500</name>
</gene>
<protein>
    <recommendedName>
        <fullName evidence="1">Knr4/Smi1-like domain-containing protein</fullName>
    </recommendedName>
</protein>
<dbReference type="SUPFAM" id="SSF160631">
    <property type="entry name" value="SMI1/KNR4-like"/>
    <property type="match status" value="1"/>
</dbReference>
<sequence length="192" mass="22482">MVIGRIGKRRPGMVILDVFIKLGVNKQQAVITYKWNLMQFLVIRSLQNYNNRVWRKRMFEKKNPMFEKFTFNTPVSEKEIIEVEKELNVKFPRDYLDFMQKTNGGEGTIGEVSYLRIWKIEELAESNEDYEVSEYAPGFVVIGSDGGGTVYGYDFRNDIPKLVEVSFIGLNIDTPNYSTNNFFDFIDYLYND</sequence>
<dbReference type="Proteomes" id="UP000279911">
    <property type="component" value="Unassembled WGS sequence"/>
</dbReference>
<dbReference type="Pfam" id="PF09346">
    <property type="entry name" value="SMI1_KNR4"/>
    <property type="match status" value="1"/>
</dbReference>
<dbReference type="InterPro" id="IPR037883">
    <property type="entry name" value="Knr4/Smi1-like_sf"/>
</dbReference>
<dbReference type="Gene3D" id="3.40.1580.10">
    <property type="entry name" value="SMI1/KNR4-like"/>
    <property type="match status" value="1"/>
</dbReference>
<dbReference type="InterPro" id="IPR018958">
    <property type="entry name" value="Knr4/Smi1-like_dom"/>
</dbReference>
<reference evidence="3" key="1">
    <citation type="submission" date="2018-12" db="EMBL/GenBank/DDBJ databases">
        <title>Bacillus chawlae sp. nov., Bacillus glennii sp. nov., and Bacillus saganii sp. nov. Isolated from the Vehicle Assembly Building at Kennedy Space Center where the Viking Spacecraft were Assembled.</title>
        <authorList>
            <person name="Seuylemezian A."/>
            <person name="Vaishampayan P."/>
        </authorList>
    </citation>
    <scope>NUCLEOTIDE SEQUENCE [LARGE SCALE GENOMIC DNA]</scope>
    <source>
        <strain evidence="3">DSM 13966</strain>
    </source>
</reference>
<name>A0A427TW12_9BACI</name>
<evidence type="ECO:0000313" key="2">
    <source>
        <dbReference type="EMBL" id="RSD28653.1"/>
    </source>
</evidence>
<feature type="domain" description="Knr4/Smi1-like" evidence="1">
    <location>
        <begin position="74"/>
        <end position="188"/>
    </location>
</feature>
<dbReference type="OrthoDB" id="9795554at2"/>
<comment type="caution">
    <text evidence="2">The sequence shown here is derived from an EMBL/GenBank/DDBJ whole genome shotgun (WGS) entry which is preliminary data.</text>
</comment>